<keyword evidence="12 24" id="KW-0503">Monooxygenase</keyword>
<dbReference type="AlphaFoldDB" id="A0A6P9BL71"/>
<evidence type="ECO:0000256" key="24">
    <source>
        <dbReference type="RuleBase" id="RU000461"/>
    </source>
</evidence>
<evidence type="ECO:0000256" key="7">
    <source>
        <dbReference type="ARBA" id="ARBA00022723"/>
    </source>
</evidence>
<dbReference type="InterPro" id="IPR017972">
    <property type="entry name" value="Cyt_P450_CS"/>
</dbReference>
<evidence type="ECO:0000256" key="21">
    <source>
        <dbReference type="ARBA" id="ARBA00044304"/>
    </source>
</evidence>
<comment type="cofactor">
    <cofactor evidence="23">
        <name>heme</name>
        <dbReference type="ChEBI" id="CHEBI:30413"/>
    </cofactor>
</comment>
<dbReference type="InterPro" id="IPR002401">
    <property type="entry name" value="Cyt_P450_E_grp-I"/>
</dbReference>
<evidence type="ECO:0000256" key="3">
    <source>
        <dbReference type="ARBA" id="ARBA00004406"/>
    </source>
</evidence>
<evidence type="ECO:0000256" key="8">
    <source>
        <dbReference type="ARBA" id="ARBA00022824"/>
    </source>
</evidence>
<evidence type="ECO:0000313" key="27">
    <source>
        <dbReference type="Proteomes" id="UP001652622"/>
    </source>
</evidence>
<dbReference type="EC" id="1.14.14.16" evidence="16"/>
<dbReference type="PRINTS" id="PR00463">
    <property type="entry name" value="EP450I"/>
</dbReference>
<keyword evidence="26" id="KW-1133">Transmembrane helix</keyword>
<reference evidence="28" key="1">
    <citation type="submission" date="2025-08" db="UniProtKB">
        <authorList>
            <consortium name="RefSeq"/>
        </authorList>
    </citation>
    <scope>IDENTIFICATION</scope>
    <source>
        <tissue evidence="28">Blood</tissue>
    </source>
</reference>
<evidence type="ECO:0000256" key="25">
    <source>
        <dbReference type="SAM" id="MobiDB-lite"/>
    </source>
</evidence>
<dbReference type="GO" id="GO:0042448">
    <property type="term" value="P:progesterone metabolic process"/>
    <property type="evidence" value="ECO:0007669"/>
    <property type="project" value="TreeGrafter"/>
</dbReference>
<dbReference type="RefSeq" id="XP_034269006.1">
    <property type="nucleotide sequence ID" value="XM_034413115.1"/>
</dbReference>
<dbReference type="InterPro" id="IPR036396">
    <property type="entry name" value="Cyt_P450_sf"/>
</dbReference>
<evidence type="ECO:0000256" key="14">
    <source>
        <dbReference type="ARBA" id="ARBA00023136"/>
    </source>
</evidence>
<gene>
    <name evidence="28" type="primary">LOC117663177</name>
</gene>
<evidence type="ECO:0000256" key="16">
    <source>
        <dbReference type="ARBA" id="ARBA00044040"/>
    </source>
</evidence>
<evidence type="ECO:0000256" key="1">
    <source>
        <dbReference type="ARBA" id="ARBA00001970"/>
    </source>
</evidence>
<dbReference type="GO" id="GO:0006694">
    <property type="term" value="P:steroid biosynthetic process"/>
    <property type="evidence" value="ECO:0007669"/>
    <property type="project" value="UniProtKB-KW"/>
</dbReference>
<evidence type="ECO:0000256" key="4">
    <source>
        <dbReference type="ARBA" id="ARBA00010617"/>
    </source>
</evidence>
<dbReference type="Proteomes" id="UP001652622">
    <property type="component" value="Unplaced"/>
</dbReference>
<evidence type="ECO:0000256" key="22">
    <source>
        <dbReference type="ARBA" id="ARBA00044342"/>
    </source>
</evidence>
<keyword evidence="7 23" id="KW-0479">Metal-binding</keyword>
<comment type="cofactor">
    <cofactor evidence="1">
        <name>heme b</name>
        <dbReference type="ChEBI" id="CHEBI:60344"/>
    </cofactor>
</comment>
<dbReference type="PROSITE" id="PS00086">
    <property type="entry name" value="CYTOCHROME_P450"/>
    <property type="match status" value="1"/>
</dbReference>
<keyword evidence="15" id="KW-0755">Steroidogenesis</keyword>
<comment type="subcellular location">
    <subcellularLocation>
        <location evidence="3">Endoplasmic reticulum membrane</location>
        <topology evidence="3">Peripheral membrane protein</topology>
    </subcellularLocation>
    <subcellularLocation>
        <location evidence="2">Microsome membrane</location>
        <topology evidence="2">Peripheral membrane protein</topology>
    </subcellularLocation>
</comment>
<dbReference type="PRINTS" id="PR00385">
    <property type="entry name" value="P450"/>
</dbReference>
<evidence type="ECO:0000256" key="26">
    <source>
        <dbReference type="SAM" id="Phobius"/>
    </source>
</evidence>
<keyword evidence="14 26" id="KW-0472">Membrane</keyword>
<dbReference type="Pfam" id="PF00067">
    <property type="entry name" value="p450"/>
    <property type="match status" value="1"/>
</dbReference>
<dbReference type="GO" id="GO:0004508">
    <property type="term" value="F:steroid 17-alpha-monooxygenase activity"/>
    <property type="evidence" value="ECO:0007669"/>
    <property type="project" value="TreeGrafter"/>
</dbReference>
<evidence type="ECO:0000256" key="9">
    <source>
        <dbReference type="ARBA" id="ARBA00022848"/>
    </source>
</evidence>
<evidence type="ECO:0000256" key="19">
    <source>
        <dbReference type="ARBA" id="ARBA00044265"/>
    </source>
</evidence>
<feature type="binding site" description="axial binding residue" evidence="23">
    <location>
        <position position="477"/>
    </location>
    <ligand>
        <name>heme</name>
        <dbReference type="ChEBI" id="CHEBI:30413"/>
    </ligand>
    <ligandPart>
        <name>Fe</name>
        <dbReference type="ChEBI" id="CHEBI:18248"/>
    </ligandPart>
</feature>
<keyword evidence="11 23" id="KW-0408">Iron</keyword>
<evidence type="ECO:0000256" key="5">
    <source>
        <dbReference type="ARBA" id="ARBA00022617"/>
    </source>
</evidence>
<dbReference type="PANTHER" id="PTHR24289:SF17">
    <property type="entry name" value="STEROID 21-HYDROXYLASE ISOFORM X1"/>
    <property type="match status" value="1"/>
</dbReference>
<keyword evidence="13" id="KW-0446">Lipid-binding</keyword>
<keyword evidence="26" id="KW-0812">Transmembrane</keyword>
<dbReference type="GeneID" id="117663177"/>
<dbReference type="GO" id="GO:0004509">
    <property type="term" value="F:steroid 21-monooxygenase activity"/>
    <property type="evidence" value="ECO:0007669"/>
    <property type="project" value="UniProtKB-EC"/>
</dbReference>
<keyword evidence="10 24" id="KW-0560">Oxidoreductase</keyword>
<dbReference type="FunCoup" id="A0A6P9BL71">
    <property type="interactions" value="10"/>
</dbReference>
<evidence type="ECO:0000256" key="15">
    <source>
        <dbReference type="ARBA" id="ARBA00023250"/>
    </source>
</evidence>
<keyword evidence="8" id="KW-0256">Endoplasmic reticulum</keyword>
<dbReference type="InterPro" id="IPR001128">
    <property type="entry name" value="Cyt_P450"/>
</dbReference>
<accession>A0A6P9BL71</accession>
<evidence type="ECO:0000256" key="23">
    <source>
        <dbReference type="PIRSR" id="PIRSR602401-1"/>
    </source>
</evidence>
<feature type="transmembrane region" description="Helical" evidence="26">
    <location>
        <begin position="42"/>
        <end position="60"/>
    </location>
</feature>
<evidence type="ECO:0000256" key="10">
    <source>
        <dbReference type="ARBA" id="ARBA00023002"/>
    </source>
</evidence>
<dbReference type="SUPFAM" id="SSF48264">
    <property type="entry name" value="Cytochrome P450"/>
    <property type="match status" value="1"/>
</dbReference>
<dbReference type="GO" id="GO:0005496">
    <property type="term" value="F:steroid binding"/>
    <property type="evidence" value="ECO:0007669"/>
    <property type="project" value="UniProtKB-KW"/>
</dbReference>
<comment type="similarity">
    <text evidence="4 24">Belongs to the cytochrome P450 family.</text>
</comment>
<evidence type="ECO:0000256" key="2">
    <source>
        <dbReference type="ARBA" id="ARBA00004174"/>
    </source>
</evidence>
<dbReference type="GO" id="GO:0005789">
    <property type="term" value="C:endoplasmic reticulum membrane"/>
    <property type="evidence" value="ECO:0007669"/>
    <property type="project" value="UniProtKB-SubCell"/>
</dbReference>
<dbReference type="OMA" id="RICVHEM"/>
<dbReference type="FunFam" id="1.10.630.10:FF:000049">
    <property type="entry name" value="steroid 21-hydroxylase isoform X1"/>
    <property type="match status" value="1"/>
</dbReference>
<keyword evidence="27" id="KW-1185">Reference proteome</keyword>
<keyword evidence="6" id="KW-0754">Steroid-binding</keyword>
<protein>
    <recommendedName>
        <fullName evidence="17">Steroid 21-hydroxylase</fullName>
        <ecNumber evidence="16">1.14.14.16</ecNumber>
    </recommendedName>
    <alternativeName>
        <fullName evidence="21">21-OHase</fullName>
    </alternativeName>
    <alternativeName>
        <fullName evidence="18">Cytochrome P-450c21</fullName>
    </alternativeName>
    <alternativeName>
        <fullName evidence="22">Cytochrome P450 21</fullName>
    </alternativeName>
    <alternativeName>
        <fullName evidence="20">Cytochrome P450 XXI</fullName>
    </alternativeName>
    <alternativeName>
        <fullName evidence="19">Cytochrome P450-C21</fullName>
    </alternativeName>
</protein>
<keyword evidence="9" id="KW-0492">Microsome</keyword>
<dbReference type="KEGG" id="pgut:117663177"/>
<evidence type="ECO:0000256" key="6">
    <source>
        <dbReference type="ARBA" id="ARBA00022665"/>
    </source>
</evidence>
<dbReference type="GO" id="GO:0005506">
    <property type="term" value="F:iron ion binding"/>
    <property type="evidence" value="ECO:0007669"/>
    <property type="project" value="InterPro"/>
</dbReference>
<evidence type="ECO:0000313" key="28">
    <source>
        <dbReference type="RefSeq" id="XP_034269006.1"/>
    </source>
</evidence>
<dbReference type="Gene3D" id="1.10.630.10">
    <property type="entry name" value="Cytochrome P450"/>
    <property type="match status" value="1"/>
</dbReference>
<evidence type="ECO:0000256" key="11">
    <source>
        <dbReference type="ARBA" id="ARBA00023004"/>
    </source>
</evidence>
<organism evidence="27 28">
    <name type="scientific">Pantherophis guttatus</name>
    <name type="common">Corn snake</name>
    <name type="synonym">Elaphe guttata</name>
    <dbReference type="NCBI Taxonomy" id="94885"/>
    <lineage>
        <taxon>Eukaryota</taxon>
        <taxon>Metazoa</taxon>
        <taxon>Chordata</taxon>
        <taxon>Craniata</taxon>
        <taxon>Vertebrata</taxon>
        <taxon>Euteleostomi</taxon>
        <taxon>Lepidosauria</taxon>
        <taxon>Squamata</taxon>
        <taxon>Bifurcata</taxon>
        <taxon>Unidentata</taxon>
        <taxon>Episquamata</taxon>
        <taxon>Toxicofera</taxon>
        <taxon>Serpentes</taxon>
        <taxon>Colubroidea</taxon>
        <taxon>Colubridae</taxon>
        <taxon>Colubrinae</taxon>
        <taxon>Pantherophis</taxon>
    </lineage>
</organism>
<keyword evidence="5 23" id="KW-0349">Heme</keyword>
<name>A0A6P9BL71_PANGU</name>
<evidence type="ECO:0000256" key="20">
    <source>
        <dbReference type="ARBA" id="ARBA00044282"/>
    </source>
</evidence>
<dbReference type="InParanoid" id="A0A6P9BL71"/>
<proteinExistence type="inferred from homology"/>
<dbReference type="GO" id="GO:0020037">
    <property type="term" value="F:heme binding"/>
    <property type="evidence" value="ECO:0007669"/>
    <property type="project" value="InterPro"/>
</dbReference>
<dbReference type="PANTHER" id="PTHR24289">
    <property type="entry name" value="STEROID 17-ALPHA-HYDROXYLASE/17,20 LYASE"/>
    <property type="match status" value="1"/>
</dbReference>
<evidence type="ECO:0000256" key="12">
    <source>
        <dbReference type="ARBA" id="ARBA00023033"/>
    </source>
</evidence>
<evidence type="ECO:0000256" key="13">
    <source>
        <dbReference type="ARBA" id="ARBA00023121"/>
    </source>
</evidence>
<dbReference type="GO" id="GO:0042446">
    <property type="term" value="P:hormone biosynthetic process"/>
    <property type="evidence" value="ECO:0007669"/>
    <property type="project" value="TreeGrafter"/>
</dbReference>
<evidence type="ECO:0000256" key="17">
    <source>
        <dbReference type="ARBA" id="ARBA00044116"/>
    </source>
</evidence>
<sequence>MVGGFEEGQSLLSSSSSSSPTHTLNRLALKCKEPHLADLTMLWAGLLVSAILAVALLWWFQGGLRWRKQPWELPGPSPWPLVGNLHHLLHADLPVHFLQLAQHYGPIYRLRCGKKVVVVLNSSELIREALMRKWSDFAGRPHNFLAHLISKGGKDLSLGNYTPTWRLQRKLAHVAFQRCLRGDMEKIVQDQAQHLSKVFHSYNGQPVDVAHAFSLHACAVISNLIFGAVDISTIEEMHNCMIELVENWSSASIQILDFLPIFRVVPNPTLQHLLSCVKNRDALIQSQMKKHQESRSPSEIQDMLDDMLQLLRDYGTEKWGETGLLLDHVHMAIVDLLIGGTETTATLLTWAIAFLVHRPEIQEQIHQELTTVIGFHRDPTYSDQEQLPYLRATILETLRLRPSAPLALPHMTIRNTSLSGFSIPKGTTVIPNLYGAHHDATKWHRPVEFRPERFLEGEASIEARRNLVPFSCGARVCLGEALARMESFLFLAYILRDFQLLPASAGCLPDLRGSFRFLIHCKPFLVRLVPRPRIPKPEK</sequence>
<evidence type="ECO:0000256" key="18">
    <source>
        <dbReference type="ARBA" id="ARBA00044217"/>
    </source>
</evidence>
<feature type="region of interest" description="Disordered" evidence="25">
    <location>
        <begin position="1"/>
        <end position="20"/>
    </location>
</feature>
<feature type="compositionally biased region" description="Low complexity" evidence="25">
    <location>
        <begin position="10"/>
        <end position="19"/>
    </location>
</feature>